<accession>A0A9P7URN9</accession>
<evidence type="ECO:0000256" key="1">
    <source>
        <dbReference type="SAM" id="Phobius"/>
    </source>
</evidence>
<dbReference type="GeneID" id="66079690"/>
<evidence type="ECO:0000313" key="3">
    <source>
        <dbReference type="Proteomes" id="UP001049176"/>
    </source>
</evidence>
<feature type="transmembrane region" description="Helical" evidence="1">
    <location>
        <begin position="213"/>
        <end position="233"/>
    </location>
</feature>
<comment type="caution">
    <text evidence="2">The sequence shown here is derived from an EMBL/GenBank/DDBJ whole genome shotgun (WGS) entry which is preliminary data.</text>
</comment>
<dbReference type="Proteomes" id="UP001049176">
    <property type="component" value="Chromosome 6"/>
</dbReference>
<keyword evidence="1" id="KW-0472">Membrane</keyword>
<organism evidence="2 3">
    <name type="scientific">Marasmius oreades</name>
    <name type="common">fairy-ring Marasmius</name>
    <dbReference type="NCBI Taxonomy" id="181124"/>
    <lineage>
        <taxon>Eukaryota</taxon>
        <taxon>Fungi</taxon>
        <taxon>Dikarya</taxon>
        <taxon>Basidiomycota</taxon>
        <taxon>Agaricomycotina</taxon>
        <taxon>Agaricomycetes</taxon>
        <taxon>Agaricomycetidae</taxon>
        <taxon>Agaricales</taxon>
        <taxon>Marasmiineae</taxon>
        <taxon>Marasmiaceae</taxon>
        <taxon>Marasmius</taxon>
    </lineage>
</organism>
<reference evidence="2" key="1">
    <citation type="journal article" date="2021" name="Genome Biol. Evol.">
        <title>The assembled and annotated genome of the fairy-ring fungus Marasmius oreades.</title>
        <authorList>
            <person name="Hiltunen M."/>
            <person name="Ament-Velasquez S.L."/>
            <person name="Johannesson H."/>
        </authorList>
    </citation>
    <scope>NUCLEOTIDE SEQUENCE</scope>
    <source>
        <strain evidence="2">03SP1</strain>
    </source>
</reference>
<feature type="transmembrane region" description="Helical" evidence="1">
    <location>
        <begin position="254"/>
        <end position="279"/>
    </location>
</feature>
<feature type="transmembrane region" description="Helical" evidence="1">
    <location>
        <begin position="305"/>
        <end position="327"/>
    </location>
</feature>
<feature type="transmembrane region" description="Helical" evidence="1">
    <location>
        <begin position="173"/>
        <end position="193"/>
    </location>
</feature>
<name>A0A9P7URN9_9AGAR</name>
<dbReference type="OrthoDB" id="3024527at2759"/>
<gene>
    <name evidence="2" type="ORF">E1B28_010614</name>
</gene>
<evidence type="ECO:0000313" key="2">
    <source>
        <dbReference type="EMBL" id="KAG7091593.1"/>
    </source>
</evidence>
<dbReference type="AlphaFoldDB" id="A0A9P7URN9"/>
<keyword evidence="1" id="KW-1133">Transmembrane helix</keyword>
<keyword evidence="1" id="KW-0812">Transmembrane</keyword>
<feature type="transmembrane region" description="Helical" evidence="1">
    <location>
        <begin position="54"/>
        <end position="75"/>
    </location>
</feature>
<dbReference type="KEGG" id="more:E1B28_010614"/>
<feature type="transmembrane region" description="Helical" evidence="1">
    <location>
        <begin position="26"/>
        <end position="47"/>
    </location>
</feature>
<dbReference type="RefSeq" id="XP_043008063.1">
    <property type="nucleotide sequence ID" value="XM_043155591.1"/>
</dbReference>
<protein>
    <submittedName>
        <fullName evidence="2">Uncharacterized protein</fullName>
    </submittedName>
</protein>
<proteinExistence type="predicted"/>
<dbReference type="EMBL" id="CM032186">
    <property type="protein sequence ID" value="KAG7091593.1"/>
    <property type="molecule type" value="Genomic_DNA"/>
</dbReference>
<sequence length="352" mass="38772">MPPCGTGSLLDSACYTRVITRPAASLALQFVLYGAYAILFGICLFTLTTRKLKLPYSSIHIAAVTTLFAVGTISLSLNTTIIVRTATMSLAPIAFSDISLAINANKSVNEILEQQRVLIPCAHMLLVLAKYDILSLQESIHKTQKPPLSSIADAILVWRCYMIWAYNRKVTAFPALFCFVNNFLGITTSALYIKNGHVEQFFQVPHTDSTSTVFTVFIFGTLFSNLLITAMIAGRITYLAHKSKAFLVPDYWRMYRAAISITLESGMLLPLAIVVYAVAALQTQKVPNTWVPSASLGVMETVAEVMFYALVQFVGIAPTLIIVRIGLGVSVEGRQQDSSPERHEMRADMRVE</sequence>
<keyword evidence="3" id="KW-1185">Reference proteome</keyword>